<comment type="caution">
    <text evidence="1">The sequence shown here is derived from an EMBL/GenBank/DDBJ whole genome shotgun (WGS) entry which is preliminary data.</text>
</comment>
<reference evidence="1" key="1">
    <citation type="submission" date="2021-06" db="EMBL/GenBank/DDBJ databases">
        <authorList>
            <person name="Kallberg Y."/>
            <person name="Tangrot J."/>
            <person name="Rosling A."/>
        </authorList>
    </citation>
    <scope>NUCLEOTIDE SEQUENCE</scope>
    <source>
        <strain evidence="1">MA461A</strain>
    </source>
</reference>
<name>A0ACA9S8K6_9GLOM</name>
<proteinExistence type="predicted"/>
<accession>A0ACA9S8K6</accession>
<evidence type="ECO:0000313" key="2">
    <source>
        <dbReference type="Proteomes" id="UP000789920"/>
    </source>
</evidence>
<dbReference type="Proteomes" id="UP000789920">
    <property type="component" value="Unassembled WGS sequence"/>
</dbReference>
<sequence length="100" mass="11570">PQRQQSLSNRLMKKLHTEMSSIYTSISSNVLPEHQHDLPSDVKIDSHDKPVEEQEMRTPLEMFHERLNNLKKGIPDGVFSTFLDPSEIENDPIIKNALNY</sequence>
<evidence type="ECO:0000313" key="1">
    <source>
        <dbReference type="EMBL" id="CAG8831470.1"/>
    </source>
</evidence>
<feature type="non-terminal residue" evidence="1">
    <location>
        <position position="1"/>
    </location>
</feature>
<protein>
    <submittedName>
        <fullName evidence="1">25532_t:CDS:1</fullName>
    </submittedName>
</protein>
<organism evidence="1 2">
    <name type="scientific">Racocetra persica</name>
    <dbReference type="NCBI Taxonomy" id="160502"/>
    <lineage>
        <taxon>Eukaryota</taxon>
        <taxon>Fungi</taxon>
        <taxon>Fungi incertae sedis</taxon>
        <taxon>Mucoromycota</taxon>
        <taxon>Glomeromycotina</taxon>
        <taxon>Glomeromycetes</taxon>
        <taxon>Diversisporales</taxon>
        <taxon>Gigasporaceae</taxon>
        <taxon>Racocetra</taxon>
    </lineage>
</organism>
<dbReference type="EMBL" id="CAJVQC010101499">
    <property type="protein sequence ID" value="CAG8831470.1"/>
    <property type="molecule type" value="Genomic_DNA"/>
</dbReference>
<keyword evidence="2" id="KW-1185">Reference proteome</keyword>
<gene>
    <name evidence="1" type="ORF">RPERSI_LOCUS28153</name>
</gene>